<keyword evidence="1" id="KW-0175">Coiled coil</keyword>
<dbReference type="Proteomes" id="UP000321363">
    <property type="component" value="Unassembled WGS sequence"/>
</dbReference>
<dbReference type="EMBL" id="VOQF01000047">
    <property type="protein sequence ID" value="TXC76143.1"/>
    <property type="molecule type" value="Genomic_DNA"/>
</dbReference>
<dbReference type="AlphaFoldDB" id="A0A5C6US32"/>
<protein>
    <submittedName>
        <fullName evidence="2">Helix-turn-helix domain-containing protein</fullName>
    </submittedName>
</protein>
<dbReference type="GO" id="GO:0006313">
    <property type="term" value="P:DNA transposition"/>
    <property type="evidence" value="ECO:0007669"/>
    <property type="project" value="InterPro"/>
</dbReference>
<dbReference type="PANTHER" id="PTHR33215:SF13">
    <property type="entry name" value="PROTEIN DISTAL ANTENNA"/>
    <property type="match status" value="1"/>
</dbReference>
<dbReference type="GO" id="GO:0003677">
    <property type="term" value="F:DNA binding"/>
    <property type="evidence" value="ECO:0007669"/>
    <property type="project" value="InterPro"/>
</dbReference>
<dbReference type="InterPro" id="IPR036388">
    <property type="entry name" value="WH-like_DNA-bd_sf"/>
</dbReference>
<dbReference type="InterPro" id="IPR002514">
    <property type="entry name" value="Transposase_8"/>
</dbReference>
<dbReference type="InterPro" id="IPR009057">
    <property type="entry name" value="Homeodomain-like_sf"/>
</dbReference>
<feature type="coiled-coil region" evidence="1">
    <location>
        <begin position="84"/>
        <end position="111"/>
    </location>
</feature>
<comment type="caution">
    <text evidence="2">The sequence shown here is derived from an EMBL/GenBank/DDBJ whole genome shotgun (WGS) entry which is preliminary data.</text>
</comment>
<reference evidence="2 3" key="1">
    <citation type="journal article" date="2005" name="Int. J. Syst. Evol. Microbiol.">
        <title>Bacillus litoralis sp. nov., isolated from a tidal flat of the Yellow Sea in Korea.</title>
        <authorList>
            <person name="Yoon J.H."/>
            <person name="Oh T.K."/>
        </authorList>
    </citation>
    <scope>NUCLEOTIDE SEQUENCE [LARGE SCALE GENOMIC DNA]</scope>
    <source>
        <strain evidence="2 3">SW-211</strain>
    </source>
</reference>
<dbReference type="GO" id="GO:0004803">
    <property type="term" value="F:transposase activity"/>
    <property type="evidence" value="ECO:0007669"/>
    <property type="project" value="InterPro"/>
</dbReference>
<dbReference type="Pfam" id="PF01527">
    <property type="entry name" value="HTH_Tnp_1"/>
    <property type="match status" value="1"/>
</dbReference>
<dbReference type="SUPFAM" id="SSF46689">
    <property type="entry name" value="Homeodomain-like"/>
    <property type="match status" value="1"/>
</dbReference>
<evidence type="ECO:0000313" key="3">
    <source>
        <dbReference type="Proteomes" id="UP000321363"/>
    </source>
</evidence>
<evidence type="ECO:0000256" key="1">
    <source>
        <dbReference type="SAM" id="Coils"/>
    </source>
</evidence>
<organism evidence="2 3">
    <name type="scientific">Metabacillus litoralis</name>
    <dbReference type="NCBI Taxonomy" id="152268"/>
    <lineage>
        <taxon>Bacteria</taxon>
        <taxon>Bacillati</taxon>
        <taxon>Bacillota</taxon>
        <taxon>Bacilli</taxon>
        <taxon>Bacillales</taxon>
        <taxon>Bacillaceae</taxon>
        <taxon>Metabacillus</taxon>
    </lineage>
</organism>
<accession>A0A5C6US32</accession>
<dbReference type="PANTHER" id="PTHR33215">
    <property type="entry name" value="PROTEIN DISTAL ANTENNA"/>
    <property type="match status" value="1"/>
</dbReference>
<proteinExistence type="predicted"/>
<dbReference type="InterPro" id="IPR051839">
    <property type="entry name" value="RD_transcriptional_regulator"/>
</dbReference>
<name>A0A5C6US32_9BACI</name>
<gene>
    <name evidence="2" type="ORF">FS935_23030</name>
</gene>
<dbReference type="Gene3D" id="1.10.10.10">
    <property type="entry name" value="Winged helix-like DNA-binding domain superfamily/Winged helix DNA-binding domain"/>
    <property type="match status" value="1"/>
</dbReference>
<sequence length="119" mass="13941">MIKIRQSYISKGDIMTNKKSTSHKSVEVKLEAVHQVIENKRPVSEVANELHLHRDTVNRWVNAFKKNGKQGLESPRSITQAYSHSKDSKRIRDLEKKLRETELENEILKKFQAFLKKNE</sequence>
<keyword evidence="3" id="KW-1185">Reference proteome</keyword>
<evidence type="ECO:0000313" key="2">
    <source>
        <dbReference type="EMBL" id="TXC76143.1"/>
    </source>
</evidence>